<keyword evidence="1" id="KW-0812">Transmembrane</keyword>
<keyword evidence="3" id="KW-1185">Reference proteome</keyword>
<evidence type="ECO:0000256" key="1">
    <source>
        <dbReference type="SAM" id="Phobius"/>
    </source>
</evidence>
<keyword evidence="1" id="KW-0472">Membrane</keyword>
<organism evidence="2 3">
    <name type="scientific">Gordonia spumicola</name>
    <dbReference type="NCBI Taxonomy" id="589161"/>
    <lineage>
        <taxon>Bacteria</taxon>
        <taxon>Bacillati</taxon>
        <taxon>Actinomycetota</taxon>
        <taxon>Actinomycetes</taxon>
        <taxon>Mycobacteriales</taxon>
        <taxon>Gordoniaceae</taxon>
        <taxon>Gordonia</taxon>
    </lineage>
</organism>
<dbReference type="Proteomes" id="UP000444960">
    <property type="component" value="Unassembled WGS sequence"/>
</dbReference>
<evidence type="ECO:0000313" key="3">
    <source>
        <dbReference type="Proteomes" id="UP000444960"/>
    </source>
</evidence>
<sequence>MVYDGRMTTLNRAAAHAMPTVDVAGVDWPLNKVLAVVGGVLGTVVVVAVGGSVTAAAWTAVVIATVAWWGGYAWYGRRWDDGRREYAVESSREF</sequence>
<feature type="transmembrane region" description="Helical" evidence="1">
    <location>
        <begin position="56"/>
        <end position="75"/>
    </location>
</feature>
<dbReference type="AlphaFoldDB" id="A0A7I9VD84"/>
<dbReference type="EMBL" id="BJOV01000005">
    <property type="protein sequence ID" value="GEE03315.1"/>
    <property type="molecule type" value="Genomic_DNA"/>
</dbReference>
<protein>
    <submittedName>
        <fullName evidence="2">Uncharacterized protein</fullName>
    </submittedName>
</protein>
<accession>A0A7I9VD84</accession>
<name>A0A7I9VD84_9ACTN</name>
<keyword evidence="1" id="KW-1133">Transmembrane helix</keyword>
<proteinExistence type="predicted"/>
<evidence type="ECO:0000313" key="2">
    <source>
        <dbReference type="EMBL" id="GEE03315.1"/>
    </source>
</evidence>
<feature type="transmembrane region" description="Helical" evidence="1">
    <location>
        <begin position="33"/>
        <end position="50"/>
    </location>
</feature>
<gene>
    <name evidence="2" type="ORF">nbrc107696_37610</name>
</gene>
<reference evidence="3" key="1">
    <citation type="submission" date="2019-06" db="EMBL/GenBank/DDBJ databases">
        <title>Gordonia isolated from sludge of a wastewater treatment plant.</title>
        <authorList>
            <person name="Tamura T."/>
            <person name="Aoyama K."/>
            <person name="Kang Y."/>
            <person name="Saito S."/>
            <person name="Akiyama N."/>
            <person name="Yazawa K."/>
            <person name="Gonoi T."/>
            <person name="Mikami Y."/>
        </authorList>
    </citation>
    <scope>NUCLEOTIDE SEQUENCE [LARGE SCALE GENOMIC DNA]</scope>
    <source>
        <strain evidence="3">NBRC 107696</strain>
    </source>
</reference>
<comment type="caution">
    <text evidence="2">The sequence shown here is derived from an EMBL/GenBank/DDBJ whole genome shotgun (WGS) entry which is preliminary data.</text>
</comment>